<evidence type="ECO:0000256" key="3">
    <source>
        <dbReference type="ARBA" id="ARBA00012438"/>
    </source>
</evidence>
<evidence type="ECO:0000256" key="1">
    <source>
        <dbReference type="ARBA" id="ARBA00000085"/>
    </source>
</evidence>
<feature type="transmembrane region" description="Helical" evidence="11">
    <location>
        <begin position="27"/>
        <end position="49"/>
    </location>
</feature>
<evidence type="ECO:0000313" key="15">
    <source>
        <dbReference type="Proteomes" id="UP000588586"/>
    </source>
</evidence>
<dbReference type="InterPro" id="IPR050428">
    <property type="entry name" value="TCS_sensor_his_kinase"/>
</dbReference>
<evidence type="ECO:0000256" key="11">
    <source>
        <dbReference type="SAM" id="Phobius"/>
    </source>
</evidence>
<dbReference type="SMART" id="SM00388">
    <property type="entry name" value="HisKA"/>
    <property type="match status" value="1"/>
</dbReference>
<comment type="subcellular location">
    <subcellularLocation>
        <location evidence="2">Cell membrane</location>
    </subcellularLocation>
</comment>
<protein>
    <recommendedName>
        <fullName evidence="3">histidine kinase</fullName>
        <ecNumber evidence="3">2.7.13.3</ecNumber>
    </recommendedName>
</protein>
<evidence type="ECO:0000256" key="5">
    <source>
        <dbReference type="ARBA" id="ARBA00022679"/>
    </source>
</evidence>
<evidence type="ECO:0000256" key="2">
    <source>
        <dbReference type="ARBA" id="ARBA00004236"/>
    </source>
</evidence>
<dbReference type="InterPro" id="IPR036890">
    <property type="entry name" value="HATPase_C_sf"/>
</dbReference>
<feature type="domain" description="HAMP" evidence="13">
    <location>
        <begin position="126"/>
        <end position="179"/>
    </location>
</feature>
<evidence type="ECO:0000256" key="4">
    <source>
        <dbReference type="ARBA" id="ARBA00022553"/>
    </source>
</evidence>
<dbReference type="InterPro" id="IPR004358">
    <property type="entry name" value="Sig_transdc_His_kin-like_C"/>
</dbReference>
<dbReference type="GO" id="GO:0000155">
    <property type="term" value="F:phosphorelay sensor kinase activity"/>
    <property type="evidence" value="ECO:0007669"/>
    <property type="project" value="InterPro"/>
</dbReference>
<gene>
    <name evidence="14" type="ORF">HJG52_05520</name>
</gene>
<keyword evidence="10 11" id="KW-0472">Membrane</keyword>
<dbReference type="SMART" id="SM00387">
    <property type="entry name" value="HATPase_c"/>
    <property type="match status" value="1"/>
</dbReference>
<evidence type="ECO:0000259" key="13">
    <source>
        <dbReference type="PROSITE" id="PS50885"/>
    </source>
</evidence>
<dbReference type="PRINTS" id="PR00344">
    <property type="entry name" value="BCTRLSENSOR"/>
</dbReference>
<sequence length="421" mass="45576">MAGAPGWLVRWTARLPAWARTVRSRLALTYSALLFAVAALLVGGLYLALAQTIEAKPLDPVTVKKFEKGPSGIVNYRKGEDFQAADITDVQQYVNYTTLQTLRTYSFIALGVLFVLSLVIGWWVAGRALRPVGRITATAREISGTDLSRRIAAVGPQDELRTLADTIDGMLDRLEAAFTAQRDLVDDVSHELRNPVAVVQANLDAVLSRDDVTADERAQAAAVVGRATARMGRLVEDLLATARVRSGAFVEREVDLSALARESAEEFRLLGSSRGLRLTLRLAPGPRVIADAEALTRALDNLLSNAVRLAPGGSEVTVASGSQAGWAWVAVRDEGPGIDPVDHERVFDRFRRTGPSEGNGDGHGLGLAIARQVVESHEGRIALFSEPRVGSTFVIWLPDRAINGPAERDRRPPDTDPLGRR</sequence>
<evidence type="ECO:0000256" key="8">
    <source>
        <dbReference type="ARBA" id="ARBA00022989"/>
    </source>
</evidence>
<dbReference type="InterPro" id="IPR003660">
    <property type="entry name" value="HAMP_dom"/>
</dbReference>
<dbReference type="PROSITE" id="PS50885">
    <property type="entry name" value="HAMP"/>
    <property type="match status" value="1"/>
</dbReference>
<dbReference type="EMBL" id="JABEPQ010000001">
    <property type="protein sequence ID" value="NNM45462.1"/>
    <property type="molecule type" value="Genomic_DNA"/>
</dbReference>
<evidence type="ECO:0000256" key="9">
    <source>
        <dbReference type="ARBA" id="ARBA00023012"/>
    </source>
</evidence>
<dbReference type="Gene3D" id="6.10.340.10">
    <property type="match status" value="1"/>
</dbReference>
<dbReference type="RefSeq" id="WP_171242480.1">
    <property type="nucleotide sequence ID" value="NZ_JABEPQ010000001.1"/>
</dbReference>
<name>A0A849HDU0_9MICO</name>
<dbReference type="InterPro" id="IPR003594">
    <property type="entry name" value="HATPase_dom"/>
</dbReference>
<keyword evidence="7 14" id="KW-0418">Kinase</keyword>
<dbReference type="FunFam" id="3.30.565.10:FF:000006">
    <property type="entry name" value="Sensor histidine kinase WalK"/>
    <property type="match status" value="1"/>
</dbReference>
<dbReference type="Gene3D" id="1.10.287.130">
    <property type="match status" value="1"/>
</dbReference>
<evidence type="ECO:0000256" key="7">
    <source>
        <dbReference type="ARBA" id="ARBA00022777"/>
    </source>
</evidence>
<dbReference type="CDD" id="cd06225">
    <property type="entry name" value="HAMP"/>
    <property type="match status" value="1"/>
</dbReference>
<dbReference type="InterPro" id="IPR005467">
    <property type="entry name" value="His_kinase_dom"/>
</dbReference>
<evidence type="ECO:0000256" key="6">
    <source>
        <dbReference type="ARBA" id="ARBA00022692"/>
    </source>
</evidence>
<keyword evidence="4" id="KW-0597">Phosphoprotein</keyword>
<dbReference type="PANTHER" id="PTHR45436">
    <property type="entry name" value="SENSOR HISTIDINE KINASE YKOH"/>
    <property type="match status" value="1"/>
</dbReference>
<dbReference type="SUPFAM" id="SSF47384">
    <property type="entry name" value="Homodimeric domain of signal transducing histidine kinase"/>
    <property type="match status" value="1"/>
</dbReference>
<keyword evidence="8 11" id="KW-1133">Transmembrane helix</keyword>
<comment type="caution">
    <text evidence="14">The sequence shown here is derived from an EMBL/GenBank/DDBJ whole genome shotgun (WGS) entry which is preliminary data.</text>
</comment>
<proteinExistence type="predicted"/>
<dbReference type="AlphaFoldDB" id="A0A849HDU0"/>
<dbReference type="EC" id="2.7.13.3" evidence="3"/>
<dbReference type="Pfam" id="PF02518">
    <property type="entry name" value="HATPase_c"/>
    <property type="match status" value="1"/>
</dbReference>
<reference evidence="14 15" key="1">
    <citation type="submission" date="2020-04" db="EMBL/GenBank/DDBJ databases">
        <title>Knoellia sp. isolate from air conditioner.</title>
        <authorList>
            <person name="Chea S."/>
            <person name="Kim D.-U."/>
        </authorList>
    </citation>
    <scope>NUCLEOTIDE SEQUENCE [LARGE SCALE GENOMIC DNA]</scope>
    <source>
        <strain evidence="14 15">DB2414S</strain>
    </source>
</reference>
<evidence type="ECO:0000313" key="14">
    <source>
        <dbReference type="EMBL" id="NNM45462.1"/>
    </source>
</evidence>
<feature type="transmembrane region" description="Helical" evidence="11">
    <location>
        <begin position="105"/>
        <end position="125"/>
    </location>
</feature>
<dbReference type="Proteomes" id="UP000588586">
    <property type="component" value="Unassembled WGS sequence"/>
</dbReference>
<keyword evidence="6 11" id="KW-0812">Transmembrane</keyword>
<comment type="catalytic activity">
    <reaction evidence="1">
        <text>ATP + protein L-histidine = ADP + protein N-phospho-L-histidine.</text>
        <dbReference type="EC" id="2.7.13.3"/>
    </reaction>
</comment>
<dbReference type="Pfam" id="PF00672">
    <property type="entry name" value="HAMP"/>
    <property type="match status" value="1"/>
</dbReference>
<keyword evidence="9" id="KW-0902">Two-component regulatory system</keyword>
<evidence type="ECO:0000259" key="12">
    <source>
        <dbReference type="PROSITE" id="PS50109"/>
    </source>
</evidence>
<dbReference type="SMART" id="SM00304">
    <property type="entry name" value="HAMP"/>
    <property type="match status" value="1"/>
</dbReference>
<dbReference type="SUPFAM" id="SSF55874">
    <property type="entry name" value="ATPase domain of HSP90 chaperone/DNA topoisomerase II/histidine kinase"/>
    <property type="match status" value="1"/>
</dbReference>
<keyword evidence="5" id="KW-0808">Transferase</keyword>
<dbReference type="PROSITE" id="PS50109">
    <property type="entry name" value="HIS_KIN"/>
    <property type="match status" value="1"/>
</dbReference>
<feature type="domain" description="Histidine kinase" evidence="12">
    <location>
        <begin position="187"/>
        <end position="401"/>
    </location>
</feature>
<dbReference type="InterPro" id="IPR003661">
    <property type="entry name" value="HisK_dim/P_dom"/>
</dbReference>
<dbReference type="CDD" id="cd00082">
    <property type="entry name" value="HisKA"/>
    <property type="match status" value="1"/>
</dbReference>
<dbReference type="Gene3D" id="3.30.565.10">
    <property type="entry name" value="Histidine kinase-like ATPase, C-terminal domain"/>
    <property type="match status" value="1"/>
</dbReference>
<dbReference type="Pfam" id="PF00512">
    <property type="entry name" value="HisKA"/>
    <property type="match status" value="1"/>
</dbReference>
<keyword evidence="15" id="KW-1185">Reference proteome</keyword>
<accession>A0A849HDU0</accession>
<dbReference type="InterPro" id="IPR036097">
    <property type="entry name" value="HisK_dim/P_sf"/>
</dbReference>
<evidence type="ECO:0000256" key="10">
    <source>
        <dbReference type="ARBA" id="ARBA00023136"/>
    </source>
</evidence>
<dbReference type="GO" id="GO:0005886">
    <property type="term" value="C:plasma membrane"/>
    <property type="evidence" value="ECO:0007669"/>
    <property type="project" value="UniProtKB-SubCell"/>
</dbReference>
<dbReference type="PANTHER" id="PTHR45436:SF5">
    <property type="entry name" value="SENSOR HISTIDINE KINASE TRCS"/>
    <property type="match status" value="1"/>
</dbReference>
<organism evidence="14 15">
    <name type="scientific">Knoellia koreensis</name>
    <dbReference type="NCBI Taxonomy" id="2730921"/>
    <lineage>
        <taxon>Bacteria</taxon>
        <taxon>Bacillati</taxon>
        <taxon>Actinomycetota</taxon>
        <taxon>Actinomycetes</taxon>
        <taxon>Micrococcales</taxon>
        <taxon>Intrasporangiaceae</taxon>
        <taxon>Knoellia</taxon>
    </lineage>
</organism>
<dbReference type="SUPFAM" id="SSF158472">
    <property type="entry name" value="HAMP domain-like"/>
    <property type="match status" value="1"/>
</dbReference>